<feature type="region of interest" description="Disordered" evidence="1">
    <location>
        <begin position="294"/>
        <end position="320"/>
    </location>
</feature>
<protein>
    <submittedName>
        <fullName evidence="4">Glutathione S-transferase T3-like</fullName>
    </submittedName>
</protein>
<dbReference type="Proteomes" id="UP000694864">
    <property type="component" value="Chromosome 18"/>
</dbReference>
<reference evidence="4" key="2">
    <citation type="submission" date="2025-08" db="UniProtKB">
        <authorList>
            <consortium name="RefSeq"/>
        </authorList>
    </citation>
    <scope>IDENTIFICATION</scope>
    <source>
        <tissue evidence="4">Leaf</tissue>
    </source>
</reference>
<gene>
    <name evidence="4" type="primary">LOC104763091</name>
</gene>
<feature type="region of interest" description="Disordered" evidence="1">
    <location>
        <begin position="211"/>
        <end position="260"/>
    </location>
</feature>
<dbReference type="PANTHER" id="PTHR45023">
    <property type="match status" value="1"/>
</dbReference>
<evidence type="ECO:0000313" key="3">
    <source>
        <dbReference type="Proteomes" id="UP000694864"/>
    </source>
</evidence>
<proteinExistence type="predicted"/>
<feature type="region of interest" description="Disordered" evidence="1">
    <location>
        <begin position="22"/>
        <end position="50"/>
    </location>
</feature>
<dbReference type="PANTHER" id="PTHR45023:SF4">
    <property type="entry name" value="GLYCINE-RICH PROTEIN-RELATED"/>
    <property type="match status" value="1"/>
</dbReference>
<sequence length="320" mass="36257">MDRSNPYSFPAPYFVDLLNSQQDSNTSETPHVPNSTETSQPTQFTTSFPSQPFQFLSQPIHFSSSTVPSECIDVNLDENEDEGGRGSRKRWTTEEDVRLISAWLNTSKDPVVSNEQRLGSFWKRVSDNYQASEGASGTNSRGLVQCKTWWNKINHQVNKFVGCYTQASARRKSGESEDDVLKVAYEMYMNDMKKPFMLGHCWRELKHDQKWNSEGGTSKRTKLDSEGVYSSNSTNDGIEERPPGVKASKKKGKKAAVSNDGEDVSAVKLDWIIAMKEKEQQAKDRQDRMRLLESLLNNPNLTPAQGELREKLTDQMLSHT</sequence>
<dbReference type="GeneID" id="104763091"/>
<organism evidence="3 4">
    <name type="scientific">Camelina sativa</name>
    <name type="common">False flax</name>
    <name type="synonym">Myagrum sativum</name>
    <dbReference type="NCBI Taxonomy" id="90675"/>
    <lineage>
        <taxon>Eukaryota</taxon>
        <taxon>Viridiplantae</taxon>
        <taxon>Streptophyta</taxon>
        <taxon>Embryophyta</taxon>
        <taxon>Tracheophyta</taxon>
        <taxon>Spermatophyta</taxon>
        <taxon>Magnoliopsida</taxon>
        <taxon>eudicotyledons</taxon>
        <taxon>Gunneridae</taxon>
        <taxon>Pentapetalae</taxon>
        <taxon>rosids</taxon>
        <taxon>malvids</taxon>
        <taxon>Brassicales</taxon>
        <taxon>Brassicaceae</taxon>
        <taxon>Camelineae</taxon>
        <taxon>Camelina</taxon>
    </lineage>
</organism>
<dbReference type="PROSITE" id="PS50090">
    <property type="entry name" value="MYB_LIKE"/>
    <property type="match status" value="1"/>
</dbReference>
<accession>A0ABM0XEN0</accession>
<evidence type="ECO:0000313" key="4">
    <source>
        <dbReference type="RefSeq" id="XP_010484808.1"/>
    </source>
</evidence>
<feature type="domain" description="Myb-like" evidence="2">
    <location>
        <begin position="88"/>
        <end position="154"/>
    </location>
</feature>
<dbReference type="InterPro" id="IPR001005">
    <property type="entry name" value="SANT/Myb"/>
</dbReference>
<keyword evidence="3" id="KW-1185">Reference proteome</keyword>
<evidence type="ECO:0000259" key="2">
    <source>
        <dbReference type="PROSITE" id="PS50090"/>
    </source>
</evidence>
<evidence type="ECO:0000256" key="1">
    <source>
        <dbReference type="SAM" id="MobiDB-lite"/>
    </source>
</evidence>
<dbReference type="RefSeq" id="XP_010484808.1">
    <property type="nucleotide sequence ID" value="XM_010486506.1"/>
</dbReference>
<name>A0ABM0XEN0_CAMSA</name>
<reference evidence="3" key="1">
    <citation type="journal article" date="2014" name="Nat. Commun.">
        <title>The emerging biofuel crop Camelina sativa retains a highly undifferentiated hexaploid genome structure.</title>
        <authorList>
            <person name="Kagale S."/>
            <person name="Koh C."/>
            <person name="Nixon J."/>
            <person name="Bollina V."/>
            <person name="Clarke W.E."/>
            <person name="Tuteja R."/>
            <person name="Spillane C."/>
            <person name="Robinson S.J."/>
            <person name="Links M.G."/>
            <person name="Clarke C."/>
            <person name="Higgins E.E."/>
            <person name="Huebert T."/>
            <person name="Sharpe A.G."/>
            <person name="Parkin I.A."/>
        </authorList>
    </citation>
    <scope>NUCLEOTIDE SEQUENCE [LARGE SCALE GENOMIC DNA]</scope>
    <source>
        <strain evidence="3">cv. DH55</strain>
    </source>
</reference>